<gene>
    <name evidence="2" type="ORF">RFULGI_LOCUS7281</name>
</gene>
<dbReference type="Proteomes" id="UP000789396">
    <property type="component" value="Unassembled WGS sequence"/>
</dbReference>
<protein>
    <submittedName>
        <fullName evidence="2">11874_t:CDS:1</fullName>
    </submittedName>
</protein>
<feature type="region of interest" description="Disordered" evidence="1">
    <location>
        <begin position="62"/>
        <end position="101"/>
    </location>
</feature>
<proteinExistence type="predicted"/>
<dbReference type="OrthoDB" id="2422297at2759"/>
<dbReference type="EMBL" id="CAJVPZ010010332">
    <property type="protein sequence ID" value="CAG8618867.1"/>
    <property type="molecule type" value="Genomic_DNA"/>
</dbReference>
<accession>A0A9N9GQJ6</accession>
<dbReference type="AlphaFoldDB" id="A0A9N9GQJ6"/>
<reference evidence="2" key="1">
    <citation type="submission" date="2021-06" db="EMBL/GenBank/DDBJ databases">
        <authorList>
            <person name="Kallberg Y."/>
            <person name="Tangrot J."/>
            <person name="Rosling A."/>
        </authorList>
    </citation>
    <scope>NUCLEOTIDE SEQUENCE</scope>
    <source>
        <strain evidence="2">IN212</strain>
    </source>
</reference>
<comment type="caution">
    <text evidence="2">The sequence shown here is derived from an EMBL/GenBank/DDBJ whole genome shotgun (WGS) entry which is preliminary data.</text>
</comment>
<keyword evidence="3" id="KW-1185">Reference proteome</keyword>
<evidence type="ECO:0000313" key="3">
    <source>
        <dbReference type="Proteomes" id="UP000789396"/>
    </source>
</evidence>
<organism evidence="2 3">
    <name type="scientific">Racocetra fulgida</name>
    <dbReference type="NCBI Taxonomy" id="60492"/>
    <lineage>
        <taxon>Eukaryota</taxon>
        <taxon>Fungi</taxon>
        <taxon>Fungi incertae sedis</taxon>
        <taxon>Mucoromycota</taxon>
        <taxon>Glomeromycotina</taxon>
        <taxon>Glomeromycetes</taxon>
        <taxon>Diversisporales</taxon>
        <taxon>Gigasporaceae</taxon>
        <taxon>Racocetra</taxon>
    </lineage>
</organism>
<evidence type="ECO:0000313" key="2">
    <source>
        <dbReference type="EMBL" id="CAG8618867.1"/>
    </source>
</evidence>
<evidence type="ECO:0000256" key="1">
    <source>
        <dbReference type="SAM" id="MobiDB-lite"/>
    </source>
</evidence>
<feature type="compositionally biased region" description="Polar residues" evidence="1">
    <location>
        <begin position="73"/>
        <end position="91"/>
    </location>
</feature>
<name>A0A9N9GQJ6_9GLOM</name>
<feature type="non-terminal residue" evidence="2">
    <location>
        <position position="1"/>
    </location>
</feature>
<sequence length="101" mass="12026">MGNHFYAPGQQREVLHGDDQYYEDAAILFYGQAAVCDRCYDDYIRLRYKHPEPFVLRYLREQEEEDSREYQDSGYNTMSDNSYGTDKSSNAKYPDNEILRE</sequence>